<evidence type="ECO:0000313" key="9">
    <source>
        <dbReference type="EMBL" id="KAG7562029.1"/>
    </source>
</evidence>
<evidence type="ECO:0000256" key="4">
    <source>
        <dbReference type="ARBA" id="ARBA00023136"/>
    </source>
</evidence>
<keyword evidence="2 6" id="KW-0812">Transmembrane</keyword>
<feature type="signal peptide" evidence="7">
    <location>
        <begin position="1"/>
        <end position="21"/>
    </location>
</feature>
<protein>
    <recommendedName>
        <fullName evidence="8">V-type proton ATPase subunit S1/VOA1 transmembrane domain-containing protein</fullName>
    </recommendedName>
</protein>
<evidence type="ECO:0000259" key="8">
    <source>
        <dbReference type="Pfam" id="PF20520"/>
    </source>
</evidence>
<feature type="region of interest" description="Disordered" evidence="5">
    <location>
        <begin position="141"/>
        <end position="173"/>
    </location>
</feature>
<gene>
    <name evidence="9" type="ORF">FFLO_02501</name>
</gene>
<dbReference type="InterPro" id="IPR046756">
    <property type="entry name" value="VAS1/VOA1_TM"/>
</dbReference>
<evidence type="ECO:0000256" key="5">
    <source>
        <dbReference type="SAM" id="MobiDB-lite"/>
    </source>
</evidence>
<feature type="compositionally biased region" description="Basic residues" evidence="5">
    <location>
        <begin position="144"/>
        <end position="166"/>
    </location>
</feature>
<keyword evidence="7" id="KW-0732">Signal</keyword>
<evidence type="ECO:0000256" key="7">
    <source>
        <dbReference type="SAM" id="SignalP"/>
    </source>
</evidence>
<dbReference type="Proteomes" id="UP000812966">
    <property type="component" value="Unassembled WGS sequence"/>
</dbReference>
<accession>A0A8K0JMU7</accession>
<evidence type="ECO:0000256" key="3">
    <source>
        <dbReference type="ARBA" id="ARBA00022989"/>
    </source>
</evidence>
<feature type="domain" description="V-type proton ATPase subunit S1/VOA1 transmembrane" evidence="8">
    <location>
        <begin position="182"/>
        <end position="215"/>
    </location>
</feature>
<comment type="subcellular location">
    <subcellularLocation>
        <location evidence="1">Membrane</location>
        <topology evidence="1">Single-pass membrane protein</topology>
    </subcellularLocation>
</comment>
<proteinExistence type="predicted"/>
<sequence>MRVGQYVSSLSILLFAGQALAQQAAGHDATLKHLAKRSEQEARQLMEPTTESLKDAAANVYDDLKEIGGDFADQAEEYLEELFPGVAEADAEDKDEDSDAARVEEDILDSSKPLEHVDDDDDAVNRHPAIVTTTTTQIPEFAKGHGHHKNKNGTHHRPGHKNKHNSTHGNDTDAPVFEPERYFTEPIITGLLVSFLIFIPLVAMGIAALSSIQVPPYLMAVSKTAGVSQSKKEQ</sequence>
<dbReference type="AlphaFoldDB" id="A0A8K0JMU7"/>
<evidence type="ECO:0000256" key="2">
    <source>
        <dbReference type="ARBA" id="ARBA00022692"/>
    </source>
</evidence>
<comment type="caution">
    <text evidence="9">The sequence shown here is derived from an EMBL/GenBank/DDBJ whole genome shotgun (WGS) entry which is preliminary data.</text>
</comment>
<evidence type="ECO:0000313" key="10">
    <source>
        <dbReference type="Proteomes" id="UP000812966"/>
    </source>
</evidence>
<reference evidence="9" key="1">
    <citation type="submission" date="2020-04" db="EMBL/GenBank/DDBJ databases">
        <title>Analysis of mating type loci in Filobasidium floriforme.</title>
        <authorList>
            <person name="Nowrousian M."/>
        </authorList>
    </citation>
    <scope>NUCLEOTIDE SEQUENCE</scope>
    <source>
        <strain evidence="9">CBS 6242</strain>
    </source>
</reference>
<evidence type="ECO:0000256" key="1">
    <source>
        <dbReference type="ARBA" id="ARBA00004167"/>
    </source>
</evidence>
<dbReference type="Pfam" id="PF20520">
    <property type="entry name" value="Ac45-VOA1_TM"/>
    <property type="match status" value="1"/>
</dbReference>
<name>A0A8K0JMU7_9TREE</name>
<feature type="chain" id="PRO_5035421348" description="V-type proton ATPase subunit S1/VOA1 transmembrane domain-containing protein" evidence="7">
    <location>
        <begin position="22"/>
        <end position="234"/>
    </location>
</feature>
<evidence type="ECO:0000256" key="6">
    <source>
        <dbReference type="SAM" id="Phobius"/>
    </source>
</evidence>
<organism evidence="9 10">
    <name type="scientific">Filobasidium floriforme</name>
    <dbReference type="NCBI Taxonomy" id="5210"/>
    <lineage>
        <taxon>Eukaryota</taxon>
        <taxon>Fungi</taxon>
        <taxon>Dikarya</taxon>
        <taxon>Basidiomycota</taxon>
        <taxon>Agaricomycotina</taxon>
        <taxon>Tremellomycetes</taxon>
        <taxon>Filobasidiales</taxon>
        <taxon>Filobasidiaceae</taxon>
        <taxon>Filobasidium</taxon>
    </lineage>
</organism>
<keyword evidence="4 6" id="KW-0472">Membrane</keyword>
<dbReference type="GO" id="GO:0016020">
    <property type="term" value="C:membrane"/>
    <property type="evidence" value="ECO:0007669"/>
    <property type="project" value="UniProtKB-SubCell"/>
</dbReference>
<feature type="transmembrane region" description="Helical" evidence="6">
    <location>
        <begin position="187"/>
        <end position="209"/>
    </location>
</feature>
<keyword evidence="3 6" id="KW-1133">Transmembrane helix</keyword>
<keyword evidence="10" id="KW-1185">Reference proteome</keyword>
<dbReference type="EMBL" id="JABELV010000040">
    <property type="protein sequence ID" value="KAG7562029.1"/>
    <property type="molecule type" value="Genomic_DNA"/>
</dbReference>